<name>A0A068V637_COFCA</name>
<proteinExistence type="predicted"/>
<dbReference type="InParanoid" id="A0A068V637"/>
<feature type="region of interest" description="Disordered" evidence="1">
    <location>
        <begin position="41"/>
        <end position="62"/>
    </location>
</feature>
<protein>
    <submittedName>
        <fullName evidence="2">Uncharacterized protein</fullName>
    </submittedName>
</protein>
<accession>A0A068V637</accession>
<sequence>MYISELAIITQVANDVTHGINIIFGERDEIEIGDIRPRPAAEQKEAFCGGGTAGGGGINSRM</sequence>
<gene>
    <name evidence="2" type="ORF">GSCOC_T00017181001</name>
</gene>
<dbReference type="EMBL" id="HG739201">
    <property type="protein sequence ID" value="CDP16121.1"/>
    <property type="molecule type" value="Genomic_DNA"/>
</dbReference>
<organism evidence="2 3">
    <name type="scientific">Coffea canephora</name>
    <name type="common">Robusta coffee</name>
    <dbReference type="NCBI Taxonomy" id="49390"/>
    <lineage>
        <taxon>Eukaryota</taxon>
        <taxon>Viridiplantae</taxon>
        <taxon>Streptophyta</taxon>
        <taxon>Embryophyta</taxon>
        <taxon>Tracheophyta</taxon>
        <taxon>Spermatophyta</taxon>
        <taxon>Magnoliopsida</taxon>
        <taxon>eudicotyledons</taxon>
        <taxon>Gunneridae</taxon>
        <taxon>Pentapetalae</taxon>
        <taxon>asterids</taxon>
        <taxon>lamiids</taxon>
        <taxon>Gentianales</taxon>
        <taxon>Rubiaceae</taxon>
        <taxon>Ixoroideae</taxon>
        <taxon>Gardenieae complex</taxon>
        <taxon>Bertiereae - Coffeeae clade</taxon>
        <taxon>Coffeeae</taxon>
        <taxon>Coffea</taxon>
    </lineage>
</organism>
<dbReference type="AlphaFoldDB" id="A0A068V637"/>
<feature type="compositionally biased region" description="Gly residues" evidence="1">
    <location>
        <begin position="48"/>
        <end position="62"/>
    </location>
</feature>
<evidence type="ECO:0000313" key="3">
    <source>
        <dbReference type="Proteomes" id="UP000295252"/>
    </source>
</evidence>
<dbReference type="Gramene" id="CDP16121">
    <property type="protein sequence ID" value="CDP16121"/>
    <property type="gene ID" value="GSCOC_T00017181001"/>
</dbReference>
<evidence type="ECO:0000256" key="1">
    <source>
        <dbReference type="SAM" id="MobiDB-lite"/>
    </source>
</evidence>
<evidence type="ECO:0000313" key="2">
    <source>
        <dbReference type="EMBL" id="CDP16121.1"/>
    </source>
</evidence>
<dbReference type="Proteomes" id="UP000295252">
    <property type="component" value="Chromosome VIII"/>
</dbReference>
<reference evidence="3" key="1">
    <citation type="journal article" date="2014" name="Science">
        <title>The coffee genome provides insight into the convergent evolution of caffeine biosynthesis.</title>
        <authorList>
            <person name="Denoeud F."/>
            <person name="Carretero-Paulet L."/>
            <person name="Dereeper A."/>
            <person name="Droc G."/>
            <person name="Guyot R."/>
            <person name="Pietrella M."/>
            <person name="Zheng C."/>
            <person name="Alberti A."/>
            <person name="Anthony F."/>
            <person name="Aprea G."/>
            <person name="Aury J.M."/>
            <person name="Bento P."/>
            <person name="Bernard M."/>
            <person name="Bocs S."/>
            <person name="Campa C."/>
            <person name="Cenci A."/>
            <person name="Combes M.C."/>
            <person name="Crouzillat D."/>
            <person name="Da Silva C."/>
            <person name="Daddiego L."/>
            <person name="De Bellis F."/>
            <person name="Dussert S."/>
            <person name="Garsmeur O."/>
            <person name="Gayraud T."/>
            <person name="Guignon V."/>
            <person name="Jahn K."/>
            <person name="Jamilloux V."/>
            <person name="Joet T."/>
            <person name="Labadie K."/>
            <person name="Lan T."/>
            <person name="Leclercq J."/>
            <person name="Lepelley M."/>
            <person name="Leroy T."/>
            <person name="Li L.T."/>
            <person name="Librado P."/>
            <person name="Lopez L."/>
            <person name="Munoz A."/>
            <person name="Noel B."/>
            <person name="Pallavicini A."/>
            <person name="Perrotta G."/>
            <person name="Poncet V."/>
            <person name="Pot D."/>
            <person name="Priyono X."/>
            <person name="Rigoreau M."/>
            <person name="Rouard M."/>
            <person name="Rozas J."/>
            <person name="Tranchant-Dubreuil C."/>
            <person name="VanBuren R."/>
            <person name="Zhang Q."/>
            <person name="Andrade A.C."/>
            <person name="Argout X."/>
            <person name="Bertrand B."/>
            <person name="de Kochko A."/>
            <person name="Graziosi G."/>
            <person name="Henry R.J."/>
            <person name="Jayarama X."/>
            <person name="Ming R."/>
            <person name="Nagai C."/>
            <person name="Rounsley S."/>
            <person name="Sankoff D."/>
            <person name="Giuliano G."/>
            <person name="Albert V.A."/>
            <person name="Wincker P."/>
            <person name="Lashermes P."/>
        </authorList>
    </citation>
    <scope>NUCLEOTIDE SEQUENCE [LARGE SCALE GENOMIC DNA]</scope>
    <source>
        <strain evidence="3">cv. DH200-94</strain>
    </source>
</reference>
<keyword evidence="3" id="KW-1185">Reference proteome</keyword>